<evidence type="ECO:0000313" key="2">
    <source>
        <dbReference type="Proteomes" id="UP001219525"/>
    </source>
</evidence>
<keyword evidence="2" id="KW-1185">Reference proteome</keyword>
<name>A0AAD6YL63_9AGAR</name>
<comment type="caution">
    <text evidence="1">The sequence shown here is derived from an EMBL/GenBank/DDBJ whole genome shotgun (WGS) entry which is preliminary data.</text>
</comment>
<accession>A0AAD6YL63</accession>
<dbReference type="Proteomes" id="UP001219525">
    <property type="component" value="Unassembled WGS sequence"/>
</dbReference>
<evidence type="ECO:0000313" key="1">
    <source>
        <dbReference type="EMBL" id="KAJ7222586.1"/>
    </source>
</evidence>
<protein>
    <submittedName>
        <fullName evidence="1">Uncharacterized protein</fullName>
    </submittedName>
</protein>
<proteinExistence type="predicted"/>
<organism evidence="1 2">
    <name type="scientific">Mycena pura</name>
    <dbReference type="NCBI Taxonomy" id="153505"/>
    <lineage>
        <taxon>Eukaryota</taxon>
        <taxon>Fungi</taxon>
        <taxon>Dikarya</taxon>
        <taxon>Basidiomycota</taxon>
        <taxon>Agaricomycotina</taxon>
        <taxon>Agaricomycetes</taxon>
        <taxon>Agaricomycetidae</taxon>
        <taxon>Agaricales</taxon>
        <taxon>Marasmiineae</taxon>
        <taxon>Mycenaceae</taxon>
        <taxon>Mycena</taxon>
    </lineage>
</organism>
<sequence length="226" mass="24979">MLINWSSCCTGSERIMASVWKESKFGLTRPVELVFGVDSMPRWGRRCGQCFKLGYCGLALDPVPRTSCHRRRPGPATDSAAGMGDFELAKTPPAAHDNGPSGGYCRVKALKDEQVMIRQEDVMQNWVWSLSPKDNGGARMWQTLLSIKLTHITCMMSSVSLIEFVEKGRSSASRHNRVFLYEGSSNAGLRQAKRMAITACGFRLPTLESTRTQAFLPKAADSRVGL</sequence>
<gene>
    <name evidence="1" type="ORF">GGX14DRAFT_664328</name>
</gene>
<dbReference type="AlphaFoldDB" id="A0AAD6YL63"/>
<reference evidence="1" key="1">
    <citation type="submission" date="2023-03" db="EMBL/GenBank/DDBJ databases">
        <title>Massive genome expansion in bonnet fungi (Mycena s.s.) driven by repeated elements and novel gene families across ecological guilds.</title>
        <authorList>
            <consortium name="Lawrence Berkeley National Laboratory"/>
            <person name="Harder C.B."/>
            <person name="Miyauchi S."/>
            <person name="Viragh M."/>
            <person name="Kuo A."/>
            <person name="Thoen E."/>
            <person name="Andreopoulos B."/>
            <person name="Lu D."/>
            <person name="Skrede I."/>
            <person name="Drula E."/>
            <person name="Henrissat B."/>
            <person name="Morin E."/>
            <person name="Kohler A."/>
            <person name="Barry K."/>
            <person name="LaButti K."/>
            <person name="Morin E."/>
            <person name="Salamov A."/>
            <person name="Lipzen A."/>
            <person name="Mereny Z."/>
            <person name="Hegedus B."/>
            <person name="Baldrian P."/>
            <person name="Stursova M."/>
            <person name="Weitz H."/>
            <person name="Taylor A."/>
            <person name="Grigoriev I.V."/>
            <person name="Nagy L.G."/>
            <person name="Martin F."/>
            <person name="Kauserud H."/>
        </authorList>
    </citation>
    <scope>NUCLEOTIDE SEQUENCE</scope>
    <source>
        <strain evidence="1">9144</strain>
    </source>
</reference>
<dbReference type="EMBL" id="JARJCW010000007">
    <property type="protein sequence ID" value="KAJ7222586.1"/>
    <property type="molecule type" value="Genomic_DNA"/>
</dbReference>